<dbReference type="AlphaFoldDB" id="A0A2L2TKS3"/>
<evidence type="ECO:0000256" key="1">
    <source>
        <dbReference type="SAM" id="Phobius"/>
    </source>
</evidence>
<dbReference type="Proteomes" id="UP000245910">
    <property type="component" value="Chromosome I"/>
</dbReference>
<keyword evidence="3" id="KW-1185">Reference proteome</keyword>
<keyword evidence="1" id="KW-1133">Transmembrane helix</keyword>
<keyword evidence="1" id="KW-0812">Transmembrane</keyword>
<dbReference type="EMBL" id="LN649229">
    <property type="protein sequence ID" value="CEI63736.1"/>
    <property type="molecule type" value="Genomic_DNA"/>
</dbReference>
<feature type="transmembrane region" description="Helical" evidence="1">
    <location>
        <begin position="70"/>
        <end position="87"/>
    </location>
</feature>
<name>A0A2L2TKS3_9HYPO</name>
<organism evidence="2 3">
    <name type="scientific">Fusarium venenatum</name>
    <dbReference type="NCBI Taxonomy" id="56646"/>
    <lineage>
        <taxon>Eukaryota</taxon>
        <taxon>Fungi</taxon>
        <taxon>Dikarya</taxon>
        <taxon>Ascomycota</taxon>
        <taxon>Pezizomycotina</taxon>
        <taxon>Sordariomycetes</taxon>
        <taxon>Hypocreomycetidae</taxon>
        <taxon>Hypocreales</taxon>
        <taxon>Nectriaceae</taxon>
        <taxon>Fusarium</taxon>
    </lineage>
</organism>
<evidence type="ECO:0000313" key="2">
    <source>
        <dbReference type="EMBL" id="CEI63736.1"/>
    </source>
</evidence>
<protein>
    <submittedName>
        <fullName evidence="2">Uncharacterized protein</fullName>
    </submittedName>
</protein>
<reference evidence="3" key="1">
    <citation type="submission" date="2014-10" db="EMBL/GenBank/DDBJ databases">
        <authorList>
            <person name="King R."/>
        </authorList>
    </citation>
    <scope>NUCLEOTIDE SEQUENCE [LARGE SCALE GENOMIC DNA]</scope>
    <source>
        <strain evidence="3">A3/5</strain>
    </source>
</reference>
<accession>A0A2L2TKS3</accession>
<sequence length="526" mass="58934">MNGLHTAMYLIVSCSPSSYFHTSKLSLALRLATLHLIQIPPSIDDLRMDSSPVQTVVLPPDPVFGSADPIAFAFAIVASILASLTLMDQLAGAIKRGAILSIIKGMRLIFAPDAVDAFHLHGDIWARSDAQNLLISHPGLMHLMLRHPCTWSPCHDLDRANLAMTDFINLSCIRVLDDYDGTTKIMFLFRWAISSVYALWLWHFRSNRAFAEKEFNEELDQWFLCTVASCTDMSEEEMRFLEKIANLRMLRWNRFLGDDAQKLAWEVPQQRKYTTLWLLLGMKEILGTNDKEGYHNIGKTGTWVSIDHVGMAVHFRFGRKRLGFWTACRIWNLEGKQWKTPAGHAELAMSPKLSCQHRLTSDIPDFGNCVDVGLNSLFFMRTDKAFVNDLLHLFETLGPSHVQGLLIPDDQLASPIEIMQLSARALKSWCRCTSMYRSLPSYLCCVPVCAIFLRGEAIANIANLPLRASGQIVYIIIPNGKGLPAQVVPTDAPLVKQGDKDIITCMIAFQGKVILDTGAAYKPVVP</sequence>
<proteinExistence type="predicted"/>
<keyword evidence="1" id="KW-0472">Membrane</keyword>
<feature type="transmembrane region" description="Helical" evidence="1">
    <location>
        <begin position="187"/>
        <end position="204"/>
    </location>
</feature>
<evidence type="ECO:0000313" key="3">
    <source>
        <dbReference type="Proteomes" id="UP000245910"/>
    </source>
</evidence>